<keyword evidence="7" id="KW-0963">Cytoplasm</keyword>
<dbReference type="PANTHER" id="PTHR12592">
    <property type="entry name" value="ATP-DEPENDENT (S)-NAD(P)H-HYDRATE DEHYDRATASE FAMILY MEMBER"/>
    <property type="match status" value="1"/>
</dbReference>
<dbReference type="GeneID" id="8299349"/>
<organism evidence="9 10">
    <name type="scientific">Candida tropicalis (strain ATCC MYA-3404 / T1)</name>
    <name type="common">Yeast</name>
    <dbReference type="NCBI Taxonomy" id="294747"/>
    <lineage>
        <taxon>Eukaryota</taxon>
        <taxon>Fungi</taxon>
        <taxon>Dikarya</taxon>
        <taxon>Ascomycota</taxon>
        <taxon>Saccharomycotina</taxon>
        <taxon>Pichiomycetes</taxon>
        <taxon>Debaryomycetaceae</taxon>
        <taxon>Candida/Lodderomyces clade</taxon>
        <taxon>Candida</taxon>
    </lineage>
</organism>
<dbReference type="PROSITE" id="PS51383">
    <property type="entry name" value="YJEF_C_3"/>
    <property type="match status" value="1"/>
</dbReference>
<dbReference type="Gene3D" id="3.40.1190.20">
    <property type="match status" value="1"/>
</dbReference>
<dbReference type="InterPro" id="IPR017953">
    <property type="entry name" value="Carbohydrate_kinase_pred_CS"/>
</dbReference>
<comment type="catalytic activity">
    <reaction evidence="6 7">
        <text>(6S)-NADPHX + ATP = ADP + phosphate + NADPH + H(+)</text>
        <dbReference type="Rhea" id="RHEA:32231"/>
        <dbReference type="ChEBI" id="CHEBI:15378"/>
        <dbReference type="ChEBI" id="CHEBI:30616"/>
        <dbReference type="ChEBI" id="CHEBI:43474"/>
        <dbReference type="ChEBI" id="CHEBI:57783"/>
        <dbReference type="ChEBI" id="CHEBI:64076"/>
        <dbReference type="ChEBI" id="CHEBI:456216"/>
        <dbReference type="EC" id="4.2.1.93"/>
    </reaction>
</comment>
<proteinExistence type="inferred from homology"/>
<comment type="subcellular location">
    <subcellularLocation>
        <location evidence="7">Cytoplasm</location>
    </subcellularLocation>
</comment>
<dbReference type="EMBL" id="GG692397">
    <property type="protein sequence ID" value="EER34082.1"/>
    <property type="molecule type" value="Genomic_DNA"/>
</dbReference>
<feature type="binding site" evidence="7">
    <location>
        <begin position="245"/>
        <end position="249"/>
    </location>
    <ligand>
        <name>ATP</name>
        <dbReference type="ChEBI" id="CHEBI:30616"/>
    </ligand>
</feature>
<dbReference type="NCBIfam" id="TIGR00196">
    <property type="entry name" value="yjeF_cterm"/>
    <property type="match status" value="1"/>
</dbReference>
<gene>
    <name evidence="9" type="ORF">CTRG_02900</name>
</gene>
<dbReference type="SUPFAM" id="SSF53613">
    <property type="entry name" value="Ribokinase-like"/>
    <property type="match status" value="1"/>
</dbReference>
<dbReference type="GO" id="GO:0046496">
    <property type="term" value="P:nicotinamide nucleotide metabolic process"/>
    <property type="evidence" value="ECO:0007669"/>
    <property type="project" value="UniProtKB-UniRule"/>
</dbReference>
<protein>
    <recommendedName>
        <fullName evidence="7">ATP-dependent (S)-NAD(P)H-hydrate dehydratase</fullName>
        <ecNumber evidence="7">4.2.1.93</ecNumber>
    </recommendedName>
    <alternativeName>
        <fullName evidence="7">ATP-dependent NAD(P)HX dehydratase</fullName>
    </alternativeName>
</protein>
<dbReference type="STRING" id="294747.C5M928"/>
<dbReference type="KEGG" id="ctp:CTRG_02900"/>
<keyword evidence="1 7" id="KW-0547">Nucleotide-binding</keyword>
<dbReference type="AlphaFoldDB" id="C5M928"/>
<keyword evidence="7" id="KW-0597">Phosphoprotein</keyword>
<evidence type="ECO:0000259" key="8">
    <source>
        <dbReference type="PROSITE" id="PS51383"/>
    </source>
</evidence>
<feature type="binding site" evidence="7">
    <location>
        <position position="148"/>
    </location>
    <ligand>
        <name>(6S)-NADPHX</name>
        <dbReference type="ChEBI" id="CHEBI:64076"/>
    </ligand>
</feature>
<dbReference type="Pfam" id="PF01256">
    <property type="entry name" value="Carb_kinase"/>
    <property type="match status" value="1"/>
</dbReference>
<dbReference type="GO" id="GO:0005524">
    <property type="term" value="F:ATP binding"/>
    <property type="evidence" value="ECO:0007669"/>
    <property type="project" value="UniProtKB-KW"/>
</dbReference>
<comment type="function">
    <text evidence="7">Catalyzes the dehydration of the S-form of NAD(P)HX at the expense of ATP, which is converted to ADP. Together with NAD(P)HX epimerase, which catalyzes the epimerization of the S- and R-forms, the enzyme allows the repair of both epimers of NAD(P)HX, a damaged form of NAD(P)H that is a result of enzymatic or heat-dependent hydration.</text>
</comment>
<evidence type="ECO:0000256" key="5">
    <source>
        <dbReference type="ARBA" id="ARBA00023239"/>
    </source>
</evidence>
<dbReference type="HAMAP" id="MF_01965">
    <property type="entry name" value="NADHX_dehydratase"/>
    <property type="match status" value="1"/>
</dbReference>
<dbReference type="GO" id="GO:0110051">
    <property type="term" value="P:metabolite repair"/>
    <property type="evidence" value="ECO:0007669"/>
    <property type="project" value="TreeGrafter"/>
</dbReference>
<evidence type="ECO:0000256" key="3">
    <source>
        <dbReference type="ARBA" id="ARBA00022857"/>
    </source>
</evidence>
<evidence type="ECO:0000256" key="4">
    <source>
        <dbReference type="ARBA" id="ARBA00023027"/>
    </source>
</evidence>
<keyword evidence="2 7" id="KW-0067">ATP-binding</keyword>
<feature type="binding site" evidence="7">
    <location>
        <begin position="201"/>
        <end position="207"/>
    </location>
    <ligand>
        <name>(6S)-NADPHX</name>
        <dbReference type="ChEBI" id="CHEBI:64076"/>
    </ligand>
</feature>
<evidence type="ECO:0000256" key="6">
    <source>
        <dbReference type="ARBA" id="ARBA00047472"/>
    </source>
</evidence>
<dbReference type="eggNOG" id="KOG3974">
    <property type="taxonomic scope" value="Eukaryota"/>
</dbReference>
<evidence type="ECO:0000256" key="1">
    <source>
        <dbReference type="ARBA" id="ARBA00022741"/>
    </source>
</evidence>
<feature type="binding site" evidence="7">
    <location>
        <position position="274"/>
    </location>
    <ligand>
        <name>(6S)-NADPHX</name>
        <dbReference type="ChEBI" id="CHEBI:64076"/>
    </ligand>
</feature>
<dbReference type="HOGENOM" id="CLU_030651_0_0_1"/>
<dbReference type="PANTHER" id="PTHR12592:SF0">
    <property type="entry name" value="ATP-DEPENDENT (S)-NAD(P)H-HYDRATE DEHYDRATASE"/>
    <property type="match status" value="1"/>
</dbReference>
<comment type="catalytic activity">
    <reaction evidence="7">
        <text>(6S)-NADHX + ATP = ADP + phosphate + NADH + H(+)</text>
        <dbReference type="Rhea" id="RHEA:19017"/>
        <dbReference type="ChEBI" id="CHEBI:15378"/>
        <dbReference type="ChEBI" id="CHEBI:30616"/>
        <dbReference type="ChEBI" id="CHEBI:43474"/>
        <dbReference type="ChEBI" id="CHEBI:57945"/>
        <dbReference type="ChEBI" id="CHEBI:64074"/>
        <dbReference type="ChEBI" id="CHEBI:456216"/>
        <dbReference type="EC" id="4.2.1.93"/>
    </reaction>
</comment>
<name>C5M928_CANTT</name>
<dbReference type="GO" id="GO:0047453">
    <property type="term" value="F:ATP-dependent NAD(P)H-hydrate dehydratase activity"/>
    <property type="evidence" value="ECO:0007669"/>
    <property type="project" value="UniProtKB-UniRule"/>
</dbReference>
<keyword evidence="10" id="KW-1185">Reference proteome</keyword>
<dbReference type="InterPro" id="IPR029056">
    <property type="entry name" value="Ribokinase-like"/>
</dbReference>
<keyword evidence="5 7" id="KW-0456">Lyase</keyword>
<dbReference type="OrthoDB" id="8110916at2759"/>
<dbReference type="GO" id="GO:0005737">
    <property type="term" value="C:cytoplasm"/>
    <property type="evidence" value="ECO:0007669"/>
    <property type="project" value="UniProtKB-SubCell"/>
</dbReference>
<evidence type="ECO:0000313" key="10">
    <source>
        <dbReference type="Proteomes" id="UP000002037"/>
    </source>
</evidence>
<dbReference type="CDD" id="cd01171">
    <property type="entry name" value="YXKO-related"/>
    <property type="match status" value="1"/>
</dbReference>
<feature type="domain" description="YjeF C-terminal" evidence="8">
    <location>
        <begin position="10"/>
        <end position="349"/>
    </location>
</feature>
<accession>C5M928</accession>
<sequence>MLRGKSQKELIHLSRQLIQPLLPSFHKGQSGKIAVIGGNEDYTGAPFFSSHSAALVGADLSHVICEKAAAPVIKSYTPDLMVHPYLVDLDNPTLRISDEELDNLKKLPLDEIIKSNDNAVLNKIIDELVLPKVVSLLNRIDIVVVGPGFGRDPLMLKSLVRIIEEIKVLNLPIILDADALFLLSVKPQLISNYPKAIITPNVVEFQRIAKALSIDVSLSESDRSKLIEQTQQVSKKLGDIIVFRKGEHDIIVKSDSYLINEVQGSNKRVGGQGDTLTGAIATLVNWSNNYILKVWDNKVEMEQHEANILACYAASSLVRCACNKAFKKYGRAMQTSNIHEFLHEAFIELFDDSSLFRFSNI</sequence>
<dbReference type="VEuPathDB" id="FungiDB:CTRG_02900"/>
<evidence type="ECO:0000256" key="2">
    <source>
        <dbReference type="ARBA" id="ARBA00022840"/>
    </source>
</evidence>
<keyword evidence="3" id="KW-0521">NADP</keyword>
<dbReference type="EC" id="4.2.1.93" evidence="7"/>
<comment type="cofactor">
    <cofactor evidence="7">
        <name>Mg(2+)</name>
        <dbReference type="ChEBI" id="CHEBI:18420"/>
    </cofactor>
</comment>
<evidence type="ECO:0000256" key="7">
    <source>
        <dbReference type="HAMAP-Rule" id="MF_03157"/>
    </source>
</evidence>
<comment type="similarity">
    <text evidence="7">Belongs to the NnrD/CARKD family.</text>
</comment>
<evidence type="ECO:0000313" key="9">
    <source>
        <dbReference type="EMBL" id="EER34082.1"/>
    </source>
</evidence>
<dbReference type="InterPro" id="IPR000631">
    <property type="entry name" value="CARKD"/>
</dbReference>
<reference evidence="9 10" key="1">
    <citation type="journal article" date="2009" name="Nature">
        <title>Evolution of pathogenicity and sexual reproduction in eight Candida genomes.</title>
        <authorList>
            <person name="Butler G."/>
            <person name="Rasmussen M.D."/>
            <person name="Lin M.F."/>
            <person name="Santos M.A."/>
            <person name="Sakthikumar S."/>
            <person name="Munro C.A."/>
            <person name="Rheinbay E."/>
            <person name="Grabherr M."/>
            <person name="Forche A."/>
            <person name="Reedy J.L."/>
            <person name="Agrafioti I."/>
            <person name="Arnaud M.B."/>
            <person name="Bates S."/>
            <person name="Brown A.J."/>
            <person name="Brunke S."/>
            <person name="Costanzo M.C."/>
            <person name="Fitzpatrick D.A."/>
            <person name="de Groot P.W."/>
            <person name="Harris D."/>
            <person name="Hoyer L.L."/>
            <person name="Hube B."/>
            <person name="Klis F.M."/>
            <person name="Kodira C."/>
            <person name="Lennard N."/>
            <person name="Logue M.E."/>
            <person name="Martin R."/>
            <person name="Neiman A.M."/>
            <person name="Nikolaou E."/>
            <person name="Quail M.A."/>
            <person name="Quinn J."/>
            <person name="Santos M.C."/>
            <person name="Schmitzberger F.F."/>
            <person name="Sherlock G."/>
            <person name="Shah P."/>
            <person name="Silverstein K.A."/>
            <person name="Skrzypek M.S."/>
            <person name="Soll D."/>
            <person name="Staggs R."/>
            <person name="Stansfield I."/>
            <person name="Stumpf M.P."/>
            <person name="Sudbery P.E."/>
            <person name="Srikantha T."/>
            <person name="Zeng Q."/>
            <person name="Berman J."/>
            <person name="Berriman M."/>
            <person name="Heitman J."/>
            <person name="Gow N.A."/>
            <person name="Lorenz M.C."/>
            <person name="Birren B.W."/>
            <person name="Kellis M."/>
            <person name="Cuomo C.A."/>
        </authorList>
    </citation>
    <scope>NUCLEOTIDE SEQUENCE [LARGE SCALE GENOMIC DNA]</scope>
    <source>
        <strain evidence="10">ATCC MYA-3404 / T1</strain>
    </source>
</reference>
<feature type="binding site" evidence="7">
    <location>
        <begin position="264"/>
        <end position="273"/>
    </location>
    <ligand>
        <name>ATP</name>
        <dbReference type="ChEBI" id="CHEBI:30616"/>
    </ligand>
</feature>
<dbReference type="RefSeq" id="XP_002548603.1">
    <property type="nucleotide sequence ID" value="XM_002548557.1"/>
</dbReference>
<keyword evidence="4 7" id="KW-0520">NAD</keyword>
<dbReference type="Proteomes" id="UP000002037">
    <property type="component" value="Unassembled WGS sequence"/>
</dbReference>
<dbReference type="PROSITE" id="PS01050">
    <property type="entry name" value="YJEF_C_2"/>
    <property type="match status" value="1"/>
</dbReference>